<organism evidence="1 2">
    <name type="scientific">Lindgomyces ingoldianus</name>
    <dbReference type="NCBI Taxonomy" id="673940"/>
    <lineage>
        <taxon>Eukaryota</taxon>
        <taxon>Fungi</taxon>
        <taxon>Dikarya</taxon>
        <taxon>Ascomycota</taxon>
        <taxon>Pezizomycotina</taxon>
        <taxon>Dothideomycetes</taxon>
        <taxon>Pleosporomycetidae</taxon>
        <taxon>Pleosporales</taxon>
        <taxon>Lindgomycetaceae</taxon>
        <taxon>Lindgomyces</taxon>
    </lineage>
</organism>
<accession>A0ACB6RIU6</accession>
<proteinExistence type="predicted"/>
<gene>
    <name evidence="1" type="ORF">BDR25DRAFT_348512</name>
</gene>
<dbReference type="Proteomes" id="UP000799755">
    <property type="component" value="Unassembled WGS sequence"/>
</dbReference>
<keyword evidence="2" id="KW-1185">Reference proteome</keyword>
<protein>
    <submittedName>
        <fullName evidence="1">Uncharacterized protein</fullName>
    </submittedName>
</protein>
<evidence type="ECO:0000313" key="1">
    <source>
        <dbReference type="EMBL" id="KAF2478252.1"/>
    </source>
</evidence>
<reference evidence="1" key="1">
    <citation type="journal article" date="2020" name="Stud. Mycol.">
        <title>101 Dothideomycetes genomes: a test case for predicting lifestyles and emergence of pathogens.</title>
        <authorList>
            <person name="Haridas S."/>
            <person name="Albert R."/>
            <person name="Binder M."/>
            <person name="Bloem J."/>
            <person name="Labutti K."/>
            <person name="Salamov A."/>
            <person name="Andreopoulos B."/>
            <person name="Baker S."/>
            <person name="Barry K."/>
            <person name="Bills G."/>
            <person name="Bluhm B."/>
            <person name="Cannon C."/>
            <person name="Castanera R."/>
            <person name="Culley D."/>
            <person name="Daum C."/>
            <person name="Ezra D."/>
            <person name="Gonzalez J."/>
            <person name="Henrissat B."/>
            <person name="Kuo A."/>
            <person name="Liang C."/>
            <person name="Lipzen A."/>
            <person name="Lutzoni F."/>
            <person name="Magnuson J."/>
            <person name="Mondo S."/>
            <person name="Nolan M."/>
            <person name="Ohm R."/>
            <person name="Pangilinan J."/>
            <person name="Park H.-J."/>
            <person name="Ramirez L."/>
            <person name="Alfaro M."/>
            <person name="Sun H."/>
            <person name="Tritt A."/>
            <person name="Yoshinaga Y."/>
            <person name="Zwiers L.-H."/>
            <person name="Turgeon B."/>
            <person name="Goodwin S."/>
            <person name="Spatafora J."/>
            <person name="Crous P."/>
            <person name="Grigoriev I."/>
        </authorList>
    </citation>
    <scope>NUCLEOTIDE SEQUENCE</scope>
    <source>
        <strain evidence="1">ATCC 200398</strain>
    </source>
</reference>
<sequence>MDVVAVSEEGNAKFQLHEPRLFARPEYLIIRASPNLGIQMSPQERPATTRLDSATVCTPLFFYVQGVRNGRFDSYTYELLRCHRRMLEGRPMQVMKYVLPTSRIISSPNVYWLLFRQFISQSLTLQTPIYIQSITSDKDCSLETMATKSSVQTTEASSSDKRNLPNINSMLCIAKEFSNPSQGVITETAKDDIICPGDITLATLKLRAKLLPESTCLDCHPLCRAYKKVGHQDFLPARLTDIGTPRRPDCRLVYSYHDILSLNPIRYLTCNHRWQSRTCHTQTKLPGRLNLTRGHGARSHCIDALSTVLLISKFGVFKVLA</sequence>
<name>A0ACB6RIU6_9PLEO</name>
<comment type="caution">
    <text evidence="1">The sequence shown here is derived from an EMBL/GenBank/DDBJ whole genome shotgun (WGS) entry which is preliminary data.</text>
</comment>
<evidence type="ECO:0000313" key="2">
    <source>
        <dbReference type="Proteomes" id="UP000799755"/>
    </source>
</evidence>
<dbReference type="EMBL" id="MU003492">
    <property type="protein sequence ID" value="KAF2478252.1"/>
    <property type="molecule type" value="Genomic_DNA"/>
</dbReference>